<evidence type="ECO:0000313" key="2">
    <source>
        <dbReference type="Proteomes" id="UP000537131"/>
    </source>
</evidence>
<dbReference type="EMBL" id="JABBNI010000036">
    <property type="protein sequence ID" value="NMM64356.1"/>
    <property type="molecule type" value="Genomic_DNA"/>
</dbReference>
<comment type="caution">
    <text evidence="1">The sequence shown here is derived from an EMBL/GenBank/DDBJ whole genome shotgun (WGS) entry which is preliminary data.</text>
</comment>
<dbReference type="AlphaFoldDB" id="A0A7Y0EJ52"/>
<dbReference type="Proteomes" id="UP000537131">
    <property type="component" value="Unassembled WGS sequence"/>
</dbReference>
<gene>
    <name evidence="1" type="ORF">HBE96_17180</name>
</gene>
<protein>
    <submittedName>
        <fullName evidence="1">Uncharacterized protein</fullName>
    </submittedName>
</protein>
<keyword evidence="2" id="KW-1185">Reference proteome</keyword>
<accession>A0A7Y0EJ52</accession>
<evidence type="ECO:0000313" key="1">
    <source>
        <dbReference type="EMBL" id="NMM64356.1"/>
    </source>
</evidence>
<sequence length="71" mass="8465">MDVFVVPYKTVVLRLVEIEFIDAKKADELLKIPDRDENEGILYEINKHEIAIRWQKRTNNIRYDSLKALSF</sequence>
<organism evidence="1 2">
    <name type="scientific">Clostridium muellerianum</name>
    <dbReference type="NCBI Taxonomy" id="2716538"/>
    <lineage>
        <taxon>Bacteria</taxon>
        <taxon>Bacillati</taxon>
        <taxon>Bacillota</taxon>
        <taxon>Clostridia</taxon>
        <taxon>Eubacteriales</taxon>
        <taxon>Clostridiaceae</taxon>
        <taxon>Clostridium</taxon>
    </lineage>
</organism>
<reference evidence="1 2" key="1">
    <citation type="submission" date="2020-06" db="EMBL/GenBank/DDBJ databases">
        <title>Complete Genome Sequence of Clostridium muelleri sp. nov. P21T, an Acid-Alcohol Producing Acetogen Isolated from Old Hay.</title>
        <authorList>
            <person name="Duncan K.E."/>
            <person name="Tanner R.S."/>
        </authorList>
    </citation>
    <scope>NUCLEOTIDE SEQUENCE [LARGE SCALE GENOMIC DNA]</scope>
    <source>
        <strain evidence="1 2">P21</strain>
    </source>
</reference>
<name>A0A7Y0EJ52_9CLOT</name>
<proteinExistence type="predicted"/>
<dbReference type="RefSeq" id="WP_169298939.1">
    <property type="nucleotide sequence ID" value="NZ_JABBNI010000036.1"/>
</dbReference>